<evidence type="ECO:0000313" key="1">
    <source>
        <dbReference type="EMBL" id="GFS94700.1"/>
    </source>
</evidence>
<sequence length="154" mass="17220">MEFHLLLSFQDTFGIVCYVSGGFISSADRMERLMKKSIQSLWIPTSCTLNEVDCRVRDSSEGDQVSYWWSDITSRSQQEPNPYSRGVIVSSLAPCGIPYYNCRIQPLAMSSASLVRHWIVYGKSEALLLFSAKRAAWESVRSANFLGCSGGSLK</sequence>
<protein>
    <submittedName>
        <fullName evidence="1">Uncharacterized protein</fullName>
    </submittedName>
</protein>
<proteinExistence type="predicted"/>
<dbReference type="EMBL" id="BMAW01054125">
    <property type="protein sequence ID" value="GFS94700.1"/>
    <property type="molecule type" value="Genomic_DNA"/>
</dbReference>
<comment type="caution">
    <text evidence="1">The sequence shown here is derived from an EMBL/GenBank/DDBJ whole genome shotgun (WGS) entry which is preliminary data.</text>
</comment>
<gene>
    <name evidence="1" type="ORF">NPIL_509541</name>
</gene>
<keyword evidence="2" id="KW-1185">Reference proteome</keyword>
<name>A0A8X6N5L9_NEPPI</name>
<dbReference type="AlphaFoldDB" id="A0A8X6N5L9"/>
<dbReference type="Proteomes" id="UP000887013">
    <property type="component" value="Unassembled WGS sequence"/>
</dbReference>
<organism evidence="1 2">
    <name type="scientific">Nephila pilipes</name>
    <name type="common">Giant wood spider</name>
    <name type="synonym">Nephila maculata</name>
    <dbReference type="NCBI Taxonomy" id="299642"/>
    <lineage>
        <taxon>Eukaryota</taxon>
        <taxon>Metazoa</taxon>
        <taxon>Ecdysozoa</taxon>
        <taxon>Arthropoda</taxon>
        <taxon>Chelicerata</taxon>
        <taxon>Arachnida</taxon>
        <taxon>Araneae</taxon>
        <taxon>Araneomorphae</taxon>
        <taxon>Entelegynae</taxon>
        <taxon>Araneoidea</taxon>
        <taxon>Nephilidae</taxon>
        <taxon>Nephila</taxon>
    </lineage>
</organism>
<accession>A0A8X6N5L9</accession>
<reference evidence="1" key="1">
    <citation type="submission" date="2020-08" db="EMBL/GenBank/DDBJ databases">
        <title>Multicomponent nature underlies the extraordinary mechanical properties of spider dragline silk.</title>
        <authorList>
            <person name="Kono N."/>
            <person name="Nakamura H."/>
            <person name="Mori M."/>
            <person name="Yoshida Y."/>
            <person name="Ohtoshi R."/>
            <person name="Malay A.D."/>
            <person name="Moran D.A.P."/>
            <person name="Tomita M."/>
            <person name="Numata K."/>
            <person name="Arakawa K."/>
        </authorList>
    </citation>
    <scope>NUCLEOTIDE SEQUENCE</scope>
</reference>
<evidence type="ECO:0000313" key="2">
    <source>
        <dbReference type="Proteomes" id="UP000887013"/>
    </source>
</evidence>